<comment type="caution">
    <text evidence="1">The sequence shown here is derived from an EMBL/GenBank/DDBJ whole genome shotgun (WGS) entry which is preliminary data.</text>
</comment>
<reference evidence="1 2" key="1">
    <citation type="journal article" date="2018" name="Nat. Genet.">
        <title>The Rosa genome provides new insights in the design of modern roses.</title>
        <authorList>
            <person name="Bendahmane M."/>
        </authorList>
    </citation>
    <scope>NUCLEOTIDE SEQUENCE [LARGE SCALE GENOMIC DNA]</scope>
    <source>
        <strain evidence="2">cv. Old Blush</strain>
    </source>
</reference>
<evidence type="ECO:0000313" key="2">
    <source>
        <dbReference type="Proteomes" id="UP000238479"/>
    </source>
</evidence>
<accession>A0A2P6R9S5</accession>
<name>A0A2P6R9S5_ROSCH</name>
<dbReference type="AlphaFoldDB" id="A0A2P6R9S5"/>
<dbReference type="Proteomes" id="UP000238479">
    <property type="component" value="Chromosome 3"/>
</dbReference>
<sequence length="54" mass="6027">MDTGTIRTRKMSDAIVVYGGILEVANLSLDKPELEGVIFDDEDELQLRRLISSC</sequence>
<gene>
    <name evidence="1" type="ORF">RchiOBHm_Chr3g0465681</name>
</gene>
<proteinExistence type="predicted"/>
<evidence type="ECO:0000313" key="1">
    <source>
        <dbReference type="EMBL" id="PRQ43182.1"/>
    </source>
</evidence>
<dbReference type="EMBL" id="PDCK01000041">
    <property type="protein sequence ID" value="PRQ43182.1"/>
    <property type="molecule type" value="Genomic_DNA"/>
</dbReference>
<keyword evidence="2" id="KW-1185">Reference proteome</keyword>
<organism evidence="1 2">
    <name type="scientific">Rosa chinensis</name>
    <name type="common">China rose</name>
    <dbReference type="NCBI Taxonomy" id="74649"/>
    <lineage>
        <taxon>Eukaryota</taxon>
        <taxon>Viridiplantae</taxon>
        <taxon>Streptophyta</taxon>
        <taxon>Embryophyta</taxon>
        <taxon>Tracheophyta</taxon>
        <taxon>Spermatophyta</taxon>
        <taxon>Magnoliopsida</taxon>
        <taxon>eudicotyledons</taxon>
        <taxon>Gunneridae</taxon>
        <taxon>Pentapetalae</taxon>
        <taxon>rosids</taxon>
        <taxon>fabids</taxon>
        <taxon>Rosales</taxon>
        <taxon>Rosaceae</taxon>
        <taxon>Rosoideae</taxon>
        <taxon>Rosoideae incertae sedis</taxon>
        <taxon>Rosa</taxon>
    </lineage>
</organism>
<dbReference type="Gramene" id="PRQ43182">
    <property type="protein sequence ID" value="PRQ43182"/>
    <property type="gene ID" value="RchiOBHm_Chr3g0465681"/>
</dbReference>
<protein>
    <submittedName>
        <fullName evidence="1">Uncharacterized protein</fullName>
    </submittedName>
</protein>